<comment type="caution">
    <text evidence="9">The sequence shown here is derived from an EMBL/GenBank/DDBJ whole genome shotgun (WGS) entry which is preliminary data.</text>
</comment>
<keyword evidence="6" id="KW-0732">Signal</keyword>
<proteinExistence type="predicted"/>
<dbReference type="Proteomes" id="UP000198406">
    <property type="component" value="Unassembled WGS sequence"/>
</dbReference>
<name>A0A1Z5KJE4_FISSO</name>
<dbReference type="FunFam" id="3.40.50.300:FF:000326">
    <property type="entry name" value="P-loop containing nucleoside triphosphate hydrolase"/>
    <property type="match status" value="1"/>
</dbReference>
<dbReference type="InParanoid" id="A0A1Z5KJE4"/>
<evidence type="ECO:0000256" key="4">
    <source>
        <dbReference type="ARBA" id="ARBA00022840"/>
    </source>
</evidence>
<keyword evidence="3" id="KW-0347">Helicase</keyword>
<dbReference type="SUPFAM" id="SSF52540">
    <property type="entry name" value="P-loop containing nucleoside triphosphate hydrolases"/>
    <property type="match status" value="1"/>
</dbReference>
<dbReference type="FunCoup" id="A0A1Z5KJE4">
    <property type="interactions" value="47"/>
</dbReference>
<dbReference type="Pfam" id="PF13086">
    <property type="entry name" value="AAA_11"/>
    <property type="match status" value="2"/>
</dbReference>
<dbReference type="CDD" id="cd18808">
    <property type="entry name" value="SF1_C_Upf1"/>
    <property type="match status" value="1"/>
</dbReference>
<dbReference type="InterPro" id="IPR047187">
    <property type="entry name" value="SF1_C_Upf1"/>
</dbReference>
<dbReference type="Pfam" id="PF13087">
    <property type="entry name" value="AAA_12"/>
    <property type="match status" value="1"/>
</dbReference>
<evidence type="ECO:0000313" key="9">
    <source>
        <dbReference type="EMBL" id="GAX26337.1"/>
    </source>
</evidence>
<dbReference type="EMBL" id="BDSP01000240">
    <property type="protein sequence ID" value="GAX26337.1"/>
    <property type="molecule type" value="Genomic_DNA"/>
</dbReference>
<organism evidence="9 10">
    <name type="scientific">Fistulifera solaris</name>
    <name type="common">Oleaginous diatom</name>
    <dbReference type="NCBI Taxonomy" id="1519565"/>
    <lineage>
        <taxon>Eukaryota</taxon>
        <taxon>Sar</taxon>
        <taxon>Stramenopiles</taxon>
        <taxon>Ochrophyta</taxon>
        <taxon>Bacillariophyta</taxon>
        <taxon>Bacillariophyceae</taxon>
        <taxon>Bacillariophycidae</taxon>
        <taxon>Naviculales</taxon>
        <taxon>Naviculaceae</taxon>
        <taxon>Fistulifera</taxon>
    </lineage>
</organism>
<evidence type="ECO:0000256" key="5">
    <source>
        <dbReference type="SAM" id="MobiDB-lite"/>
    </source>
</evidence>
<feature type="signal peptide" evidence="6">
    <location>
        <begin position="1"/>
        <end position="17"/>
    </location>
</feature>
<dbReference type="GO" id="GO:0004386">
    <property type="term" value="F:helicase activity"/>
    <property type="evidence" value="ECO:0007669"/>
    <property type="project" value="UniProtKB-KW"/>
</dbReference>
<feature type="chain" id="PRO_5013210152" description="AAA+ ATPase domain-containing protein" evidence="6">
    <location>
        <begin position="18"/>
        <end position="968"/>
    </location>
</feature>
<dbReference type="AlphaFoldDB" id="A0A1Z5KJE4"/>
<evidence type="ECO:0008006" key="11">
    <source>
        <dbReference type="Google" id="ProtNLM"/>
    </source>
</evidence>
<dbReference type="GO" id="GO:0005694">
    <property type="term" value="C:chromosome"/>
    <property type="evidence" value="ECO:0007669"/>
    <property type="project" value="UniProtKB-ARBA"/>
</dbReference>
<keyword evidence="1" id="KW-0547">Nucleotide-binding</keyword>
<evidence type="ECO:0000313" key="10">
    <source>
        <dbReference type="Proteomes" id="UP000198406"/>
    </source>
</evidence>
<feature type="domain" description="DNA2/NAM7 helicase-like C-terminal" evidence="8">
    <location>
        <begin position="721"/>
        <end position="931"/>
    </location>
</feature>
<evidence type="ECO:0000256" key="3">
    <source>
        <dbReference type="ARBA" id="ARBA00022806"/>
    </source>
</evidence>
<gene>
    <name evidence="9" type="ORF">FisN_16Lh176</name>
</gene>
<protein>
    <recommendedName>
        <fullName evidence="11">AAA+ ATPase domain-containing protein</fullName>
    </recommendedName>
</protein>
<evidence type="ECO:0000256" key="2">
    <source>
        <dbReference type="ARBA" id="ARBA00022801"/>
    </source>
</evidence>
<feature type="domain" description="DNA2/NAM7 helicase helicase" evidence="7">
    <location>
        <begin position="609"/>
        <end position="651"/>
    </location>
</feature>
<dbReference type="PANTHER" id="PTHR10887">
    <property type="entry name" value="DNA2/NAM7 HELICASE FAMILY"/>
    <property type="match status" value="1"/>
</dbReference>
<dbReference type="InterPro" id="IPR041679">
    <property type="entry name" value="DNA2/NAM7-like_C"/>
</dbReference>
<evidence type="ECO:0000256" key="1">
    <source>
        <dbReference type="ARBA" id="ARBA00022741"/>
    </source>
</evidence>
<evidence type="ECO:0000259" key="8">
    <source>
        <dbReference type="Pfam" id="PF13087"/>
    </source>
</evidence>
<keyword evidence="2" id="KW-0378">Hydrolase</keyword>
<dbReference type="InterPro" id="IPR027417">
    <property type="entry name" value="P-loop_NTPase"/>
</dbReference>
<dbReference type="OrthoDB" id="6513042at2759"/>
<dbReference type="InterPro" id="IPR041677">
    <property type="entry name" value="DNA2/NAM7_AAA_11"/>
</dbReference>
<dbReference type="PANTHER" id="PTHR10887:SF495">
    <property type="entry name" value="HELICASE SENATAXIN ISOFORM X1-RELATED"/>
    <property type="match status" value="1"/>
</dbReference>
<dbReference type="GO" id="GO:0005524">
    <property type="term" value="F:ATP binding"/>
    <property type="evidence" value="ECO:0007669"/>
    <property type="project" value="UniProtKB-KW"/>
</dbReference>
<reference evidence="9 10" key="1">
    <citation type="journal article" date="2015" name="Plant Cell">
        <title>Oil accumulation by the oleaginous diatom Fistulifera solaris as revealed by the genome and transcriptome.</title>
        <authorList>
            <person name="Tanaka T."/>
            <person name="Maeda Y."/>
            <person name="Veluchamy A."/>
            <person name="Tanaka M."/>
            <person name="Abida H."/>
            <person name="Marechal E."/>
            <person name="Bowler C."/>
            <person name="Muto M."/>
            <person name="Sunaga Y."/>
            <person name="Tanaka M."/>
            <person name="Yoshino T."/>
            <person name="Taniguchi T."/>
            <person name="Fukuda Y."/>
            <person name="Nemoto M."/>
            <person name="Matsumoto M."/>
            <person name="Wong P.S."/>
            <person name="Aburatani S."/>
            <person name="Fujibuchi W."/>
        </authorList>
    </citation>
    <scope>NUCLEOTIDE SEQUENCE [LARGE SCALE GENOMIC DNA]</scope>
    <source>
        <strain evidence="9 10">JPCC DA0580</strain>
    </source>
</reference>
<feature type="region of interest" description="Disordered" evidence="5">
    <location>
        <begin position="576"/>
        <end position="597"/>
    </location>
</feature>
<dbReference type="InterPro" id="IPR045055">
    <property type="entry name" value="DNA2/NAM7-like"/>
</dbReference>
<dbReference type="Gene3D" id="3.40.50.300">
    <property type="entry name" value="P-loop containing nucleotide triphosphate hydrolases"/>
    <property type="match status" value="2"/>
</dbReference>
<accession>A0A1Z5KJE4</accession>
<feature type="domain" description="DNA2/NAM7 helicase helicase" evidence="7">
    <location>
        <begin position="383"/>
        <end position="562"/>
    </location>
</feature>
<evidence type="ECO:0000256" key="6">
    <source>
        <dbReference type="SAM" id="SignalP"/>
    </source>
</evidence>
<sequence>MRLLLSLSLLAIGQAWSSYFTGTRLPHGTVQSTSYLYMRKQKASDKRTSRRQKEGPQLLEVLPTITASPMQDQAWTQKVVALIHEPAKQSDSNGGGRQRSRKRSNLYNRMAGYHNTFLNALTLEYKAEEEQVLGRIRASFEDPLGLETAGHCFYDMQGERRGNLFADEVYRLHKAADATTIYPPPDENIASHARYLPPNHKFAINDVILLTLQPEGSGDFFSINSVPTSETAISVEARVLNMGPTYLDIVVPAGSFQAAFGAAPNDYAAGEPNRESRIRVDRFFSNVPYQRMVSALSMLTNVPAKASEFKEKIDPAFDMHMDHVLREIILQTFSGRDSPAIEHDRVQELAKLVSKPAMGNSIATARLIIKYIKSNSKETFPTFNIPQLMAVEAALTQRLTLIHGPPGSGKTTVAAAIAFGFAHQCRSMSPHSKILACAFSNVGADNLAEAMRSKLGLKVIRIGKPSALSETLWDVTLDAAIDCDPDAQKALRVAAKATASLTEFQRNKKYASNSASEKAVRDAATAAVKASIQACNLAATKALREADVIVSTSTGAADPRLLAACGIPSSEAEIDDKNSNPYVKGSKPLASSGDRLPAPDGLPPLSLPFVLIDEACQSVEPASLIPIVSSDTCRSLVLLGDPCQLPPTVKSLDASDLSLSLMERLAAILPPSLSSSNLNDDSKQHDTSYLDSLSMKQAKSLLRYRDMNSEHSSYRKRFSGSLLLSVQYRMHPSIAAFPSAVFYDGLLSTPSFMAHRRSFPKVLAETMPCADGSLCVRVVDVGGGSNENQGLPTRFSKTVFGSGSDPSLSLEDQTTYWNEAEAEVVLSLIRDIVFDKSKEVQSIGVITPYQGQVQLLKSMIAGSPALRKGLAENPVSIEVKSVDGYQGRERDVIIFSAVRSNRQARIGFVRDWRRMNVALTRAKAGLVIVGDLDALAEADKHWDGLRKWASGVRCIIDDSDDPDEEPSQ</sequence>
<keyword evidence="4" id="KW-0067">ATP-binding</keyword>
<keyword evidence="10" id="KW-1185">Reference proteome</keyword>
<evidence type="ECO:0000259" key="7">
    <source>
        <dbReference type="Pfam" id="PF13086"/>
    </source>
</evidence>
<dbReference type="GO" id="GO:0016787">
    <property type="term" value="F:hydrolase activity"/>
    <property type="evidence" value="ECO:0007669"/>
    <property type="project" value="UniProtKB-KW"/>
</dbReference>